<dbReference type="Gene3D" id="3.40.366.10">
    <property type="entry name" value="Malonyl-Coenzyme A Acyl Carrier Protein, domain 2"/>
    <property type="match status" value="1"/>
</dbReference>
<dbReference type="Gene3D" id="3.40.47.10">
    <property type="match status" value="1"/>
</dbReference>
<protein>
    <submittedName>
        <fullName evidence="6">Beta-ketoacyl synthase</fullName>
    </submittedName>
</protein>
<dbReference type="InterPro" id="IPR050091">
    <property type="entry name" value="PKS_NRPS_Biosynth_Enz"/>
</dbReference>
<accession>A0A158M102</accession>
<dbReference type="InterPro" id="IPR018201">
    <property type="entry name" value="Ketoacyl_synth_AS"/>
</dbReference>
<sequence>MTKRVAIIGLAFRFPGTSTEHYWSDLLDGKNLITQVDATRWSEDAYLHPDKNHPGSAYTRAAGSLGDVSQFDANFFGISPREASLMDPQQRLLLEMSWEALEDAGVKPTHLRGSNCGVYIGISSADYAYRMSEDLGAIDASTATGNTASIAANRLSYFFDLRGPSIALDTACSSSMVALHQACRAIQSGECTYALTGGISLHLHPYGFITFSKASMLSPSGQCNVFDASGDGYVRSEGGGIFVLKDYDQALADGDRILAVVAATAINTDGRKAGLTVPSAEAQADLLRHVYAQAGISPAELDYLEAHGTGTSVGDPIETRAIGAALGKRRPVTQPLPIGSVKSNLGHLEPASGVAGLVKAIYALNHRVVPATIGVRTLNPNIAFDDWNIEVATQNRPLKPQGKLTIGVNSFGFGGANAHVILESPPCVAEPSATKLVKNAPVPLIVSGKTQQALRDAAAAMAQRLRQDTVRPLYDVAYHAALRRDWQPHRALVFASDRLRAADDLQLLAEDRAPKYRVATETVQADARGPVFVYSGNGSQWAGMGKRLMADPVFASAVHEVDALFSEHADFSPAAELSSLSANERYDFTEIAQPTLFALQVGITRMLAQRGVVPAATMGHSVGEVAAVWACGALSLPDAVRVIYHRSRLQGLTKGKGRMTAVGISAAETEALIAELKLGRGLSIAGANSYRGATVAGDPALLDVLEAALGERSIFHRRLSLDYAFHSAAMDPIEGGIQQSLADIKPRDVNIPFYSSVSGQA</sequence>
<dbReference type="Pfam" id="PF00698">
    <property type="entry name" value="Acyl_transf_1"/>
    <property type="match status" value="1"/>
</dbReference>
<dbReference type="InterPro" id="IPR016036">
    <property type="entry name" value="Malonyl_transacylase_ACP-bd"/>
</dbReference>
<dbReference type="PATRIC" id="fig|1331206.3.peg.3361"/>
<dbReference type="SUPFAM" id="SSF55048">
    <property type="entry name" value="Probable ACP-binding domain of malonyl-CoA ACP transacylase"/>
    <property type="match status" value="1"/>
</dbReference>
<evidence type="ECO:0000256" key="3">
    <source>
        <dbReference type="ARBA" id="ARBA00022679"/>
    </source>
</evidence>
<keyword evidence="2" id="KW-0597">Phosphoprotein</keyword>
<dbReference type="InterPro" id="IPR016035">
    <property type="entry name" value="Acyl_Trfase/lysoPLipase"/>
</dbReference>
<evidence type="ECO:0000313" key="7">
    <source>
        <dbReference type="Proteomes" id="UP000026682"/>
    </source>
</evidence>
<dbReference type="SMART" id="SM00827">
    <property type="entry name" value="PKS_AT"/>
    <property type="match status" value="1"/>
</dbReference>
<dbReference type="InterPro" id="IPR001227">
    <property type="entry name" value="Ac_transferase_dom_sf"/>
</dbReference>
<evidence type="ECO:0000313" key="6">
    <source>
        <dbReference type="EMBL" id="KAK87265.1"/>
    </source>
</evidence>
<evidence type="ECO:0000259" key="5">
    <source>
        <dbReference type="PROSITE" id="PS52004"/>
    </source>
</evidence>
<dbReference type="InterPro" id="IPR020841">
    <property type="entry name" value="PKS_Beta-ketoAc_synthase_dom"/>
</dbReference>
<evidence type="ECO:0000256" key="4">
    <source>
        <dbReference type="ARBA" id="ARBA00054155"/>
    </source>
</evidence>
<dbReference type="SMART" id="SM00825">
    <property type="entry name" value="PKS_KS"/>
    <property type="match status" value="1"/>
</dbReference>
<dbReference type="InterPro" id="IPR016039">
    <property type="entry name" value="Thiolase-like"/>
</dbReference>
<dbReference type="Pfam" id="PF02801">
    <property type="entry name" value="Ketoacyl-synt_C"/>
    <property type="match status" value="1"/>
</dbReference>
<reference evidence="6 7" key="1">
    <citation type="submission" date="2014-03" db="EMBL/GenBank/DDBJ databases">
        <title>Genome sequence of Bordetella holmseii.</title>
        <authorList>
            <person name="Harvill E."/>
            <person name="Goodfield L.L."/>
            <person name="Ivanov Y."/>
            <person name="Meyer J.A."/>
            <person name="Newth C."/>
            <person name="Cassiday P."/>
            <person name="Tondella M.L."/>
            <person name="Liao P."/>
            <person name="Zimmerman J."/>
            <person name="Meert K."/>
            <person name="Wessel D."/>
            <person name="Berger J."/>
            <person name="Dean J.M."/>
            <person name="Holubkov R."/>
            <person name="Burr J."/>
            <person name="Liu T."/>
            <person name="Brinkac L.M."/>
            <person name="Sanka R."/>
            <person name="Kim M."/>
            <person name="Losada L."/>
        </authorList>
    </citation>
    <scope>NUCLEOTIDE SEQUENCE [LARGE SCALE GENOMIC DNA]</scope>
    <source>
        <strain evidence="6 7">CDC-H585-BH</strain>
    </source>
</reference>
<dbReference type="InterPro" id="IPR032821">
    <property type="entry name" value="PKS_assoc"/>
</dbReference>
<dbReference type="PANTHER" id="PTHR43775:SF37">
    <property type="entry name" value="SI:DKEY-61P9.11"/>
    <property type="match status" value="1"/>
</dbReference>
<keyword evidence="1" id="KW-0596">Phosphopantetheine</keyword>
<dbReference type="SUPFAM" id="SSF52151">
    <property type="entry name" value="FabD/lysophospholipase-like"/>
    <property type="match status" value="1"/>
</dbReference>
<comment type="function">
    <text evidence="4">Involved in production of the polyketide antibiotic thailandamide.</text>
</comment>
<proteinExistence type="predicted"/>
<organism evidence="6 7">
    <name type="scientific">Bordetella holmesii CDC-H585-BH</name>
    <dbReference type="NCBI Taxonomy" id="1331206"/>
    <lineage>
        <taxon>Bacteria</taxon>
        <taxon>Pseudomonadati</taxon>
        <taxon>Pseudomonadota</taxon>
        <taxon>Betaproteobacteria</taxon>
        <taxon>Burkholderiales</taxon>
        <taxon>Alcaligenaceae</taxon>
        <taxon>Bordetella</taxon>
    </lineage>
</organism>
<comment type="caution">
    <text evidence="6">The sequence shown here is derived from an EMBL/GenBank/DDBJ whole genome shotgun (WGS) entry which is preliminary data.</text>
</comment>
<dbReference type="PROSITE" id="PS00606">
    <property type="entry name" value="KS3_1"/>
    <property type="match status" value="1"/>
</dbReference>
<dbReference type="Pfam" id="PF16197">
    <property type="entry name" value="KAsynt_C_assoc"/>
    <property type="match status" value="1"/>
</dbReference>
<dbReference type="GO" id="GO:0004312">
    <property type="term" value="F:fatty acid synthase activity"/>
    <property type="evidence" value="ECO:0007669"/>
    <property type="project" value="TreeGrafter"/>
</dbReference>
<dbReference type="GO" id="GO:0004315">
    <property type="term" value="F:3-oxoacyl-[acyl-carrier-protein] synthase activity"/>
    <property type="evidence" value="ECO:0007669"/>
    <property type="project" value="InterPro"/>
</dbReference>
<dbReference type="InterPro" id="IPR014031">
    <property type="entry name" value="Ketoacyl_synth_C"/>
</dbReference>
<evidence type="ECO:0000256" key="1">
    <source>
        <dbReference type="ARBA" id="ARBA00022450"/>
    </source>
</evidence>
<dbReference type="Proteomes" id="UP000026682">
    <property type="component" value="Unassembled WGS sequence"/>
</dbReference>
<dbReference type="AlphaFoldDB" id="A0A158M102"/>
<feature type="domain" description="Ketosynthase family 3 (KS3)" evidence="5">
    <location>
        <begin position="2"/>
        <end position="424"/>
    </location>
</feature>
<dbReference type="SUPFAM" id="SSF53901">
    <property type="entry name" value="Thiolase-like"/>
    <property type="match status" value="1"/>
</dbReference>
<dbReference type="GO" id="GO:0006633">
    <property type="term" value="P:fatty acid biosynthetic process"/>
    <property type="evidence" value="ECO:0007669"/>
    <property type="project" value="InterPro"/>
</dbReference>
<dbReference type="PANTHER" id="PTHR43775">
    <property type="entry name" value="FATTY ACID SYNTHASE"/>
    <property type="match status" value="1"/>
</dbReference>
<evidence type="ECO:0000256" key="2">
    <source>
        <dbReference type="ARBA" id="ARBA00022553"/>
    </source>
</evidence>
<dbReference type="Pfam" id="PF00109">
    <property type="entry name" value="ketoacyl-synt"/>
    <property type="match status" value="1"/>
</dbReference>
<dbReference type="PROSITE" id="PS52004">
    <property type="entry name" value="KS3_2"/>
    <property type="match status" value="1"/>
</dbReference>
<name>A0A158M102_9BORD</name>
<dbReference type="FunFam" id="3.40.47.10:FF:000019">
    <property type="entry name" value="Polyketide synthase type I"/>
    <property type="match status" value="1"/>
</dbReference>
<dbReference type="InterPro" id="IPR014030">
    <property type="entry name" value="Ketoacyl_synth_N"/>
</dbReference>
<dbReference type="CDD" id="cd00833">
    <property type="entry name" value="PKS"/>
    <property type="match status" value="1"/>
</dbReference>
<dbReference type="EMBL" id="JFZZ01000138">
    <property type="protein sequence ID" value="KAK87265.1"/>
    <property type="molecule type" value="Genomic_DNA"/>
</dbReference>
<keyword evidence="3" id="KW-0808">Transferase</keyword>
<dbReference type="InterPro" id="IPR014043">
    <property type="entry name" value="Acyl_transferase_dom"/>
</dbReference>
<gene>
    <name evidence="6" type="ORF">L497_2323</name>
</gene>